<accession>A0AAD9EIQ9</accession>
<feature type="compositionally biased region" description="Basic and acidic residues" evidence="1">
    <location>
        <begin position="1"/>
        <end position="14"/>
    </location>
</feature>
<protein>
    <submittedName>
        <fullName evidence="2">Uncharacterized protein</fullName>
    </submittedName>
</protein>
<proteinExistence type="predicted"/>
<keyword evidence="3" id="KW-1185">Reference proteome</keyword>
<name>A0AAD9EIQ9_9PEZI</name>
<dbReference type="AlphaFoldDB" id="A0AAD9EIQ9"/>
<gene>
    <name evidence="2" type="ORF">CCHR01_11110</name>
</gene>
<comment type="caution">
    <text evidence="2">The sequence shown here is derived from an EMBL/GenBank/DDBJ whole genome shotgun (WGS) entry which is preliminary data.</text>
</comment>
<sequence>MKREPATGGRQDRTGHRHTRRDRHAHTHTHTKSLRLRLHSAAASHRLESLGAHVDTLAVQQEHGARCSVETDRRDRLLRLFGWKAVRDLARPGAKSTYFTYTSTDTGYIPPTESRPWGLEIGNGPRTTPRCYPFDIHCHRSGPECNGSIDAEIITLNCVTNPAIGRSRRHLARHYRHPPKRAMAMAASEATTFQRQQSPSPPTTCQCRSQSPCPFSRGRVIHPLVVLRLAGAFPAPTLSW</sequence>
<dbReference type="EMBL" id="JAQOWY010000242">
    <property type="protein sequence ID" value="KAK1846271.1"/>
    <property type="molecule type" value="Genomic_DNA"/>
</dbReference>
<organism evidence="2 3">
    <name type="scientific">Colletotrichum chrysophilum</name>
    <dbReference type="NCBI Taxonomy" id="1836956"/>
    <lineage>
        <taxon>Eukaryota</taxon>
        <taxon>Fungi</taxon>
        <taxon>Dikarya</taxon>
        <taxon>Ascomycota</taxon>
        <taxon>Pezizomycotina</taxon>
        <taxon>Sordariomycetes</taxon>
        <taxon>Hypocreomycetidae</taxon>
        <taxon>Glomerellales</taxon>
        <taxon>Glomerellaceae</taxon>
        <taxon>Colletotrichum</taxon>
        <taxon>Colletotrichum gloeosporioides species complex</taxon>
    </lineage>
</organism>
<evidence type="ECO:0000256" key="1">
    <source>
        <dbReference type="SAM" id="MobiDB-lite"/>
    </source>
</evidence>
<evidence type="ECO:0000313" key="3">
    <source>
        <dbReference type="Proteomes" id="UP001243330"/>
    </source>
</evidence>
<feature type="compositionally biased region" description="Basic residues" evidence="1">
    <location>
        <begin position="15"/>
        <end position="33"/>
    </location>
</feature>
<feature type="region of interest" description="Disordered" evidence="1">
    <location>
        <begin position="1"/>
        <end position="33"/>
    </location>
</feature>
<evidence type="ECO:0000313" key="2">
    <source>
        <dbReference type="EMBL" id="KAK1846271.1"/>
    </source>
</evidence>
<reference evidence="2" key="1">
    <citation type="submission" date="2023-01" db="EMBL/GenBank/DDBJ databases">
        <title>Colletotrichum chrysophilum M932 genome sequence.</title>
        <authorList>
            <person name="Baroncelli R."/>
        </authorList>
    </citation>
    <scope>NUCLEOTIDE SEQUENCE</scope>
    <source>
        <strain evidence="2">M932</strain>
    </source>
</reference>
<dbReference type="Proteomes" id="UP001243330">
    <property type="component" value="Unassembled WGS sequence"/>
</dbReference>